<sequence length="1930" mass="224203">MCAAHADGSWISAVFDEIALEGLEGTTLPYLWSLLNIRLYGGKPLPDALQQQIWLLLLRSTDKVKFYELFVARPWLPPYKRFNDQDEESGLPVVPESCPFLRPPYAPIQDGSIRGNCMDYKMRKAVNVSVLQELTAAAATERYHQTLVVVASQDERTKALKPPNMLLPREMSVQHYIFLESVGRARYNGETTRGPWSMTNYFKDPSLIFYLRNWLLKQHLIICQQYTERCNGRNLASTLVMLPRFFRIYKNHLQCLMEKFYTEIKASPNQYVPPGEILDRIPDLNNSRMKKLLVSHNFRKIFETTMVYPSQPASSGAKQTKGRKISVVRLRNPNMEFDELSQMDNNDERDDKEPDELLSQRHAYVNMPIELECLRAIKRFGARGMTTLELGQYVSINFQIARSAIKHLLRKQMIKSYTETVGKSRLTRFVVVGTEAEAYVMEKKEQLEKSVLQLQCQEQLNVPQNVDIVVNDLPNIKVNVRPMVFNMKPAKSAEKETPQHVARKILIVQQIDKACIIHTMDLARSIMQSEKNIGSLEKICRKSMFRLLERMQHARILNLYEVTLEYEQRVRLYRLVTHPKIDIQHEQLQREILRLKNNFHLLTEERQMRPSQLAGKDRRELLARKRLRMERQQAEKPKPSAPKLLVACTLHEFLFFLLCEQQREQKPLEMNEELLQHWQRTEPSLMTREFLQEWQAEESTVLPYTQEISWRTFIPPLPSYSDKPAGWLYFVDALERMPLSLMLRIFRVERDIMDKLRPQLQHPVRQHYLLSQLKLQHLIPRVSLQQRYLGTLRLLNNMGLLQVSERQLGRDTLQRWVYLNRRTCLLDTTTSSGHNYKRISPERSYEKITFEFGSREQIADYWAKLQHVCIYTKLGFLQHKERKVVGRNENRLPPLSFVRTVDFEEALELDNGSLPGDQQGAAGLSSSLFAHQFRHWSWVKRNSVAATRSTASNARKATAPFPVRKRLSLMRLKPVPRFSKIRGPNSMDVRKRKSGPRDDIDRDALRNMRTLRVTWCPAEDRVLKMGRAVYLFIDAPLPALALYNVGTICRDVIRRYLGINNKTTQACVRRLQFLIRMKRDQPDVRNWIYMMQAQPEFNAIYNERFLPQLKLEYPARSDQIEKLIIHFVIILEKLHRMIINEDFVYRQFLLPDNLEDYRNRFRECIPPNGEQDSLLYANPTTETELQITVVLGVQHSILCSAKDKTLFNLQAFEIYKHFSEDVLNAVFNKARADSLLVAVKRRNMQHVNRQVSGPGHLLSSKYKYRLVCQKYGYLLYDAYYAFERRFHEQPGLTSLQLPSPNFAQLLLLGEWTTNNWLALDLQLPANILNVDTSSMPVKSGSATDRILDHYSSIFDNAPQTEYAKRLESVCSARHAARVRFHPANLTYRVQCSVYNQLNKLPMRSMHFFCALDALGQSVNISCARLEHGECPFGCIMRSGNYLNAIERIIYEHRALLRQLVADALPMVPLQLQLDSSTSSSTTLTVSTGNIIALVQQLEAYWRQQQQPQEVKDLGKTLADTTLYRITNWHTLCNALLNYEAGKEETDRPQDYEPSLNKEERARAQDVFVVHLPTIRMKELEHSQLQPKHDERRKMVLDKVAKATYWHYTDNSFETLLPTLLERNYEPSAIQHIKDILEHVQQYPLGADAVELRRIFPLGQFLLEALHELEAHDLIKHVGVASYMYVHKSHMRNWVVHTFHIKRLERERVQTLVAASPATLQAVAGQKRQLPDSDTQQASPSKKVKLCFTPLMEPSSGDEATDTDTDGEMAMFNCARRSKRFKRAEGKSESAVKSVGDTEATRDVIAMRPQPWIRVNASLNRRVLDRWMGAVLSECITRNGCTVHSLFLRFPHLLPVDTMLLLELLCDLDCIKLVELQVPTVHLESSYDDEFQEEQVTVLYDPNCTYVKVHTDAIGHLTNFIGCKKYNSEFI</sequence>
<comment type="subcellular location">
    <subcellularLocation>
        <location evidence="1">Nucleus</location>
    </subcellularLocation>
</comment>
<keyword evidence="9" id="KW-1185">Reference proteome</keyword>
<evidence type="ECO:0000256" key="3">
    <source>
        <dbReference type="ARBA" id="ARBA00023125"/>
    </source>
</evidence>
<dbReference type="InterPro" id="IPR044210">
    <property type="entry name" value="Tfc3-like"/>
</dbReference>
<dbReference type="InParanoid" id="B4M8I7"/>
<dbReference type="GO" id="GO:0005634">
    <property type="term" value="C:nucleus"/>
    <property type="evidence" value="ECO:0007669"/>
    <property type="project" value="UniProtKB-SubCell"/>
</dbReference>
<dbReference type="eggNOG" id="KOG4560">
    <property type="taxonomic scope" value="Eukaryota"/>
</dbReference>
<feature type="domain" description="B-block binding subunit of TFIIIC" evidence="6">
    <location>
        <begin position="175"/>
        <end position="247"/>
    </location>
</feature>
<dbReference type="PANTHER" id="PTHR15180">
    <property type="entry name" value="GENERAL TRANSCRIPTION FACTOR 3C POLYPEPTIDE 1"/>
    <property type="match status" value="1"/>
</dbReference>
<dbReference type="STRING" id="7244.B4M8I7"/>
<dbReference type="KEGG" id="dvi:6634182"/>
<dbReference type="InterPro" id="IPR007309">
    <property type="entry name" value="TFIIIC_Bblock-bd"/>
</dbReference>
<evidence type="ECO:0000313" key="8">
    <source>
        <dbReference type="EMBL" id="EDW57513.1"/>
    </source>
</evidence>
<dbReference type="GO" id="GO:0003677">
    <property type="term" value="F:DNA binding"/>
    <property type="evidence" value="ECO:0007669"/>
    <property type="project" value="UniProtKB-KW"/>
</dbReference>
<dbReference type="HOGENOM" id="CLU_001556_0_0_1"/>
<dbReference type="GO" id="GO:0042791">
    <property type="term" value="P:5S class rRNA transcription by RNA polymerase III"/>
    <property type="evidence" value="ECO:0007669"/>
    <property type="project" value="TreeGrafter"/>
</dbReference>
<keyword evidence="2" id="KW-0597">Phosphoprotein</keyword>
<feature type="domain" description="GTF3C1 extended winged-helix" evidence="7">
    <location>
        <begin position="497"/>
        <end position="600"/>
    </location>
</feature>
<dbReference type="Proteomes" id="UP000008792">
    <property type="component" value="Unassembled WGS sequence"/>
</dbReference>
<protein>
    <recommendedName>
        <fullName evidence="10">B-block binding subunit of TFIIIC domain-containing protein</fullName>
    </recommendedName>
</protein>
<dbReference type="PhylomeDB" id="B4M8I7"/>
<evidence type="ECO:0000313" key="9">
    <source>
        <dbReference type="Proteomes" id="UP000008792"/>
    </source>
</evidence>
<keyword evidence="5" id="KW-0539">Nucleus</keyword>
<dbReference type="FunCoup" id="B4M8I7">
    <property type="interactions" value="239"/>
</dbReference>
<dbReference type="EMBL" id="CH940654">
    <property type="protein sequence ID" value="EDW57513.1"/>
    <property type="molecule type" value="Genomic_DNA"/>
</dbReference>
<evidence type="ECO:0000259" key="7">
    <source>
        <dbReference type="Pfam" id="PF24101"/>
    </source>
</evidence>
<gene>
    <name evidence="8" type="primary">Dvir\GJ18100</name>
    <name evidence="8" type="ORF">Dvir_GJ18100</name>
</gene>
<dbReference type="OrthoDB" id="68020at2759"/>
<keyword evidence="3" id="KW-0238">DNA-binding</keyword>
<dbReference type="OMA" id="PHKVHVE"/>
<proteinExistence type="predicted"/>
<dbReference type="GO" id="GO:0006384">
    <property type="term" value="P:transcription initiation at RNA polymerase III promoter"/>
    <property type="evidence" value="ECO:0007669"/>
    <property type="project" value="InterPro"/>
</dbReference>
<evidence type="ECO:0000259" key="6">
    <source>
        <dbReference type="Pfam" id="PF04182"/>
    </source>
</evidence>
<evidence type="ECO:0000256" key="5">
    <source>
        <dbReference type="ARBA" id="ARBA00023242"/>
    </source>
</evidence>
<evidence type="ECO:0008006" key="10">
    <source>
        <dbReference type="Google" id="ProtNLM"/>
    </source>
</evidence>
<dbReference type="PANTHER" id="PTHR15180:SF1">
    <property type="entry name" value="GENERAL TRANSCRIPTION FACTOR 3C POLYPEPTIDE 1"/>
    <property type="match status" value="1"/>
</dbReference>
<dbReference type="Pfam" id="PF24101">
    <property type="entry name" value="WHD_GTF3C1"/>
    <property type="match status" value="1"/>
</dbReference>
<dbReference type="GO" id="GO:0000127">
    <property type="term" value="C:transcription factor TFIIIC complex"/>
    <property type="evidence" value="ECO:0007669"/>
    <property type="project" value="InterPro"/>
</dbReference>
<evidence type="ECO:0000256" key="1">
    <source>
        <dbReference type="ARBA" id="ARBA00004123"/>
    </source>
</evidence>
<keyword evidence="4" id="KW-0804">Transcription</keyword>
<dbReference type="InterPro" id="IPR056467">
    <property type="entry name" value="eWH_GTF3C1"/>
</dbReference>
<accession>B4M8I7</accession>
<reference evidence="8 9" key="1">
    <citation type="journal article" date="2007" name="Nature">
        <title>Evolution of genes and genomes on the Drosophila phylogeny.</title>
        <authorList>
            <consortium name="Drosophila 12 Genomes Consortium"/>
            <person name="Clark A.G."/>
            <person name="Eisen M.B."/>
            <person name="Smith D.R."/>
            <person name="Bergman C.M."/>
            <person name="Oliver B."/>
            <person name="Markow T.A."/>
            <person name="Kaufman T.C."/>
            <person name="Kellis M."/>
            <person name="Gelbart W."/>
            <person name="Iyer V.N."/>
            <person name="Pollard D.A."/>
            <person name="Sackton T.B."/>
            <person name="Larracuente A.M."/>
            <person name="Singh N.D."/>
            <person name="Abad J.P."/>
            <person name="Abt D.N."/>
            <person name="Adryan B."/>
            <person name="Aguade M."/>
            <person name="Akashi H."/>
            <person name="Anderson W.W."/>
            <person name="Aquadro C.F."/>
            <person name="Ardell D.H."/>
            <person name="Arguello R."/>
            <person name="Artieri C.G."/>
            <person name="Barbash D.A."/>
            <person name="Barker D."/>
            <person name="Barsanti P."/>
            <person name="Batterham P."/>
            <person name="Batzoglou S."/>
            <person name="Begun D."/>
            <person name="Bhutkar A."/>
            <person name="Blanco E."/>
            <person name="Bosak S.A."/>
            <person name="Bradley R.K."/>
            <person name="Brand A.D."/>
            <person name="Brent M.R."/>
            <person name="Brooks A.N."/>
            <person name="Brown R.H."/>
            <person name="Butlin R.K."/>
            <person name="Caggese C."/>
            <person name="Calvi B.R."/>
            <person name="Bernardo de Carvalho A."/>
            <person name="Caspi A."/>
            <person name="Castrezana S."/>
            <person name="Celniker S.E."/>
            <person name="Chang J.L."/>
            <person name="Chapple C."/>
            <person name="Chatterji S."/>
            <person name="Chinwalla A."/>
            <person name="Civetta A."/>
            <person name="Clifton S.W."/>
            <person name="Comeron J.M."/>
            <person name="Costello J.C."/>
            <person name="Coyne J.A."/>
            <person name="Daub J."/>
            <person name="David R.G."/>
            <person name="Delcher A.L."/>
            <person name="Delehaunty K."/>
            <person name="Do C.B."/>
            <person name="Ebling H."/>
            <person name="Edwards K."/>
            <person name="Eickbush T."/>
            <person name="Evans J.D."/>
            <person name="Filipski A."/>
            <person name="Findeiss S."/>
            <person name="Freyhult E."/>
            <person name="Fulton L."/>
            <person name="Fulton R."/>
            <person name="Garcia A.C."/>
            <person name="Gardiner A."/>
            <person name="Garfield D.A."/>
            <person name="Garvin B.E."/>
            <person name="Gibson G."/>
            <person name="Gilbert D."/>
            <person name="Gnerre S."/>
            <person name="Godfrey J."/>
            <person name="Good R."/>
            <person name="Gotea V."/>
            <person name="Gravely B."/>
            <person name="Greenberg A.J."/>
            <person name="Griffiths-Jones S."/>
            <person name="Gross S."/>
            <person name="Guigo R."/>
            <person name="Gustafson E.A."/>
            <person name="Haerty W."/>
            <person name="Hahn M.W."/>
            <person name="Halligan D.L."/>
            <person name="Halpern A.L."/>
            <person name="Halter G.M."/>
            <person name="Han M.V."/>
            <person name="Heger A."/>
            <person name="Hillier L."/>
            <person name="Hinrichs A.S."/>
            <person name="Holmes I."/>
            <person name="Hoskins R.A."/>
            <person name="Hubisz M.J."/>
            <person name="Hultmark D."/>
            <person name="Huntley M.A."/>
            <person name="Jaffe D.B."/>
            <person name="Jagadeeshan S."/>
            <person name="Jeck W.R."/>
            <person name="Johnson J."/>
            <person name="Jones C.D."/>
            <person name="Jordan W.C."/>
            <person name="Karpen G.H."/>
            <person name="Kataoka E."/>
            <person name="Keightley P.D."/>
            <person name="Kheradpour P."/>
            <person name="Kirkness E.F."/>
            <person name="Koerich L.B."/>
            <person name="Kristiansen K."/>
            <person name="Kudrna D."/>
            <person name="Kulathinal R.J."/>
            <person name="Kumar S."/>
            <person name="Kwok R."/>
            <person name="Lander E."/>
            <person name="Langley C.H."/>
            <person name="Lapoint R."/>
            <person name="Lazzaro B.P."/>
            <person name="Lee S.J."/>
            <person name="Levesque L."/>
            <person name="Li R."/>
            <person name="Lin C.F."/>
            <person name="Lin M.F."/>
            <person name="Lindblad-Toh K."/>
            <person name="Llopart A."/>
            <person name="Long M."/>
            <person name="Low L."/>
            <person name="Lozovsky E."/>
            <person name="Lu J."/>
            <person name="Luo M."/>
            <person name="Machado C.A."/>
            <person name="Makalowski W."/>
            <person name="Marzo M."/>
            <person name="Matsuda M."/>
            <person name="Matzkin L."/>
            <person name="McAllister B."/>
            <person name="McBride C.S."/>
            <person name="McKernan B."/>
            <person name="McKernan K."/>
            <person name="Mendez-Lago M."/>
            <person name="Minx P."/>
            <person name="Mollenhauer M.U."/>
            <person name="Montooth K."/>
            <person name="Mount S.M."/>
            <person name="Mu X."/>
            <person name="Myers E."/>
            <person name="Negre B."/>
            <person name="Newfeld S."/>
            <person name="Nielsen R."/>
            <person name="Noor M.A."/>
            <person name="O'Grady P."/>
            <person name="Pachter L."/>
            <person name="Papaceit M."/>
            <person name="Parisi M.J."/>
            <person name="Parisi M."/>
            <person name="Parts L."/>
            <person name="Pedersen J.S."/>
            <person name="Pesole G."/>
            <person name="Phillippy A.M."/>
            <person name="Ponting C.P."/>
            <person name="Pop M."/>
            <person name="Porcelli D."/>
            <person name="Powell J.R."/>
            <person name="Prohaska S."/>
            <person name="Pruitt K."/>
            <person name="Puig M."/>
            <person name="Quesneville H."/>
            <person name="Ram K.R."/>
            <person name="Rand D."/>
            <person name="Rasmussen M.D."/>
            <person name="Reed L.K."/>
            <person name="Reenan R."/>
            <person name="Reily A."/>
            <person name="Remington K.A."/>
            <person name="Rieger T.T."/>
            <person name="Ritchie M.G."/>
            <person name="Robin C."/>
            <person name="Rogers Y.H."/>
            <person name="Rohde C."/>
            <person name="Rozas J."/>
            <person name="Rubenfield M.J."/>
            <person name="Ruiz A."/>
            <person name="Russo S."/>
            <person name="Salzberg S.L."/>
            <person name="Sanchez-Gracia A."/>
            <person name="Saranga D.J."/>
            <person name="Sato H."/>
            <person name="Schaeffer S.W."/>
            <person name="Schatz M.C."/>
            <person name="Schlenke T."/>
            <person name="Schwartz R."/>
            <person name="Segarra C."/>
            <person name="Singh R.S."/>
            <person name="Sirot L."/>
            <person name="Sirota M."/>
            <person name="Sisneros N.B."/>
            <person name="Smith C.D."/>
            <person name="Smith T.F."/>
            <person name="Spieth J."/>
            <person name="Stage D.E."/>
            <person name="Stark A."/>
            <person name="Stephan W."/>
            <person name="Strausberg R.L."/>
            <person name="Strempel S."/>
            <person name="Sturgill D."/>
            <person name="Sutton G."/>
            <person name="Sutton G.G."/>
            <person name="Tao W."/>
            <person name="Teichmann S."/>
            <person name="Tobari Y.N."/>
            <person name="Tomimura Y."/>
            <person name="Tsolas J.M."/>
            <person name="Valente V.L."/>
            <person name="Venter E."/>
            <person name="Venter J.C."/>
            <person name="Vicario S."/>
            <person name="Vieira F.G."/>
            <person name="Vilella A.J."/>
            <person name="Villasante A."/>
            <person name="Walenz B."/>
            <person name="Wang J."/>
            <person name="Wasserman M."/>
            <person name="Watts T."/>
            <person name="Wilson D."/>
            <person name="Wilson R.K."/>
            <person name="Wing R.A."/>
            <person name="Wolfner M.F."/>
            <person name="Wong A."/>
            <person name="Wong G.K."/>
            <person name="Wu C.I."/>
            <person name="Wu G."/>
            <person name="Yamamoto D."/>
            <person name="Yang H.P."/>
            <person name="Yang S.P."/>
            <person name="Yorke J.A."/>
            <person name="Yoshida K."/>
            <person name="Zdobnov E."/>
            <person name="Zhang P."/>
            <person name="Zhang Y."/>
            <person name="Zimin A.V."/>
            <person name="Baldwin J."/>
            <person name="Abdouelleil A."/>
            <person name="Abdulkadir J."/>
            <person name="Abebe A."/>
            <person name="Abera B."/>
            <person name="Abreu J."/>
            <person name="Acer S.C."/>
            <person name="Aftuck L."/>
            <person name="Alexander A."/>
            <person name="An P."/>
            <person name="Anderson E."/>
            <person name="Anderson S."/>
            <person name="Arachi H."/>
            <person name="Azer M."/>
            <person name="Bachantsang P."/>
            <person name="Barry A."/>
            <person name="Bayul T."/>
            <person name="Berlin A."/>
            <person name="Bessette D."/>
            <person name="Bloom T."/>
            <person name="Blye J."/>
            <person name="Boguslavskiy L."/>
            <person name="Bonnet C."/>
            <person name="Boukhgalter B."/>
            <person name="Bourzgui I."/>
            <person name="Brown A."/>
            <person name="Cahill P."/>
            <person name="Channer S."/>
            <person name="Cheshatsang Y."/>
            <person name="Chuda L."/>
            <person name="Citroen M."/>
            <person name="Collymore A."/>
            <person name="Cooke P."/>
            <person name="Costello M."/>
            <person name="D'Aco K."/>
            <person name="Daza R."/>
            <person name="De Haan G."/>
            <person name="DeGray S."/>
            <person name="DeMaso C."/>
            <person name="Dhargay N."/>
            <person name="Dooley K."/>
            <person name="Dooley E."/>
            <person name="Doricent M."/>
            <person name="Dorje P."/>
            <person name="Dorjee K."/>
            <person name="Dupes A."/>
            <person name="Elong R."/>
            <person name="Falk J."/>
            <person name="Farina A."/>
            <person name="Faro S."/>
            <person name="Ferguson D."/>
            <person name="Fisher S."/>
            <person name="Foley C.D."/>
            <person name="Franke A."/>
            <person name="Friedrich D."/>
            <person name="Gadbois L."/>
            <person name="Gearin G."/>
            <person name="Gearin C.R."/>
            <person name="Giannoukos G."/>
            <person name="Goode T."/>
            <person name="Graham J."/>
            <person name="Grandbois E."/>
            <person name="Grewal S."/>
            <person name="Gyaltsen K."/>
            <person name="Hafez N."/>
            <person name="Hagos B."/>
            <person name="Hall J."/>
            <person name="Henson C."/>
            <person name="Hollinger A."/>
            <person name="Honan T."/>
            <person name="Huard M.D."/>
            <person name="Hughes L."/>
            <person name="Hurhula B."/>
            <person name="Husby M.E."/>
            <person name="Kamat A."/>
            <person name="Kanga B."/>
            <person name="Kashin S."/>
            <person name="Khazanovich D."/>
            <person name="Kisner P."/>
            <person name="Lance K."/>
            <person name="Lara M."/>
            <person name="Lee W."/>
            <person name="Lennon N."/>
            <person name="Letendre F."/>
            <person name="LeVine R."/>
            <person name="Lipovsky A."/>
            <person name="Liu X."/>
            <person name="Liu J."/>
            <person name="Liu S."/>
            <person name="Lokyitsang T."/>
            <person name="Lokyitsang Y."/>
            <person name="Lubonja R."/>
            <person name="Lui A."/>
            <person name="MacDonald P."/>
            <person name="Magnisalis V."/>
            <person name="Maru K."/>
            <person name="Matthews C."/>
            <person name="McCusker W."/>
            <person name="McDonough S."/>
            <person name="Mehta T."/>
            <person name="Meldrim J."/>
            <person name="Meneus L."/>
            <person name="Mihai O."/>
            <person name="Mihalev A."/>
            <person name="Mihova T."/>
            <person name="Mittelman R."/>
            <person name="Mlenga V."/>
            <person name="Montmayeur A."/>
            <person name="Mulrain L."/>
            <person name="Navidi A."/>
            <person name="Naylor J."/>
            <person name="Negash T."/>
            <person name="Nguyen T."/>
            <person name="Nguyen N."/>
            <person name="Nicol R."/>
            <person name="Norbu C."/>
            <person name="Norbu N."/>
            <person name="Novod N."/>
            <person name="O'Neill B."/>
            <person name="Osman S."/>
            <person name="Markiewicz E."/>
            <person name="Oyono O.L."/>
            <person name="Patti C."/>
            <person name="Phunkhang P."/>
            <person name="Pierre F."/>
            <person name="Priest M."/>
            <person name="Raghuraman S."/>
            <person name="Rege F."/>
            <person name="Reyes R."/>
            <person name="Rise C."/>
            <person name="Rogov P."/>
            <person name="Ross K."/>
            <person name="Ryan E."/>
            <person name="Settipalli S."/>
            <person name="Shea T."/>
            <person name="Sherpa N."/>
            <person name="Shi L."/>
            <person name="Shih D."/>
            <person name="Sparrow T."/>
            <person name="Spaulding J."/>
            <person name="Stalker J."/>
            <person name="Stange-Thomann N."/>
            <person name="Stavropoulos S."/>
            <person name="Stone C."/>
            <person name="Strader C."/>
            <person name="Tesfaye S."/>
            <person name="Thomson T."/>
            <person name="Thoulutsang Y."/>
            <person name="Thoulutsang D."/>
            <person name="Topham K."/>
            <person name="Topping I."/>
            <person name="Tsamla T."/>
            <person name="Vassiliev H."/>
            <person name="Vo A."/>
            <person name="Wangchuk T."/>
            <person name="Wangdi T."/>
            <person name="Weiand M."/>
            <person name="Wilkinson J."/>
            <person name="Wilson A."/>
            <person name="Yadav S."/>
            <person name="Young G."/>
            <person name="Yu Q."/>
            <person name="Zembek L."/>
            <person name="Zhong D."/>
            <person name="Zimmer A."/>
            <person name="Zwirko Z."/>
            <person name="Jaffe D.B."/>
            <person name="Alvarez P."/>
            <person name="Brockman W."/>
            <person name="Butler J."/>
            <person name="Chin C."/>
            <person name="Gnerre S."/>
            <person name="Grabherr M."/>
            <person name="Kleber M."/>
            <person name="Mauceli E."/>
            <person name="MacCallum I."/>
        </authorList>
    </citation>
    <scope>NUCLEOTIDE SEQUENCE [LARGE SCALE GENOMIC DNA]</scope>
    <source>
        <strain evidence="9">Tucson 15010-1051.87</strain>
    </source>
</reference>
<name>B4M8I7_DROVI</name>
<dbReference type="Pfam" id="PF04182">
    <property type="entry name" value="B-block_TFIIIC"/>
    <property type="match status" value="1"/>
</dbReference>
<organism evidence="8 9">
    <name type="scientific">Drosophila virilis</name>
    <name type="common">Fruit fly</name>
    <dbReference type="NCBI Taxonomy" id="7244"/>
    <lineage>
        <taxon>Eukaryota</taxon>
        <taxon>Metazoa</taxon>
        <taxon>Ecdysozoa</taxon>
        <taxon>Arthropoda</taxon>
        <taxon>Hexapoda</taxon>
        <taxon>Insecta</taxon>
        <taxon>Pterygota</taxon>
        <taxon>Neoptera</taxon>
        <taxon>Endopterygota</taxon>
        <taxon>Diptera</taxon>
        <taxon>Brachycera</taxon>
        <taxon>Muscomorpha</taxon>
        <taxon>Ephydroidea</taxon>
        <taxon>Drosophilidae</taxon>
        <taxon>Drosophila</taxon>
    </lineage>
</organism>
<evidence type="ECO:0000256" key="2">
    <source>
        <dbReference type="ARBA" id="ARBA00022553"/>
    </source>
</evidence>
<evidence type="ECO:0000256" key="4">
    <source>
        <dbReference type="ARBA" id="ARBA00023163"/>
    </source>
</evidence>